<dbReference type="InterPro" id="IPR032710">
    <property type="entry name" value="NTF2-like_dom_sf"/>
</dbReference>
<dbReference type="Proteomes" id="UP000092086">
    <property type="component" value="Unassembled WGS sequence"/>
</dbReference>
<sequence>MGTTRRRPQPRSVRTEVSPDTALRRFREELVLRHVAAENARDLEAALATFTHPRYEIIPTGMVFDGDEAVRAMLLQQWADLPLLQYSAEGIYHGDNGLIVETRTTAPGTPIDMLSINLFGFRGPDLVLERCYFDRMLLAAQLESGRTR</sequence>
<dbReference type="InterPro" id="IPR037401">
    <property type="entry name" value="SnoaL-like"/>
</dbReference>
<name>A0ABD6NWR0_9MYCO</name>
<dbReference type="Gene3D" id="3.10.450.50">
    <property type="match status" value="1"/>
</dbReference>
<organism evidence="2 3">
    <name type="scientific">Mycobacterium alsense</name>
    <dbReference type="NCBI Taxonomy" id="324058"/>
    <lineage>
        <taxon>Bacteria</taxon>
        <taxon>Bacillati</taxon>
        <taxon>Actinomycetota</taxon>
        <taxon>Actinomycetes</taxon>
        <taxon>Mycobacteriales</taxon>
        <taxon>Mycobacteriaceae</taxon>
        <taxon>Mycobacterium</taxon>
    </lineage>
</organism>
<comment type="caution">
    <text evidence="2">The sequence shown here is derived from an EMBL/GenBank/DDBJ whole genome shotgun (WGS) entry which is preliminary data.</text>
</comment>
<accession>A0ABD6NWR0</accession>
<evidence type="ECO:0000259" key="1">
    <source>
        <dbReference type="Pfam" id="PF12680"/>
    </source>
</evidence>
<evidence type="ECO:0000313" key="2">
    <source>
        <dbReference type="EMBL" id="OBG32975.1"/>
    </source>
</evidence>
<protein>
    <recommendedName>
        <fullName evidence="1">SnoaL-like domain-containing protein</fullName>
    </recommendedName>
</protein>
<dbReference type="AlphaFoldDB" id="A0ABD6NWR0"/>
<dbReference type="Pfam" id="PF12680">
    <property type="entry name" value="SnoaL_2"/>
    <property type="match status" value="1"/>
</dbReference>
<gene>
    <name evidence="2" type="ORF">A5672_24885</name>
</gene>
<feature type="domain" description="SnoaL-like" evidence="1">
    <location>
        <begin position="31"/>
        <end position="123"/>
    </location>
</feature>
<evidence type="ECO:0000313" key="3">
    <source>
        <dbReference type="Proteomes" id="UP000092086"/>
    </source>
</evidence>
<proteinExistence type="predicted"/>
<reference evidence="2 3" key="1">
    <citation type="submission" date="2016-06" db="EMBL/GenBank/DDBJ databases">
        <authorList>
            <person name="Sutton G."/>
            <person name="Brinkac L."/>
            <person name="Sanka R."/>
            <person name="Adams M."/>
            <person name="Lau E."/>
            <person name="Sam S."/>
            <person name="Sreng N."/>
            <person name="Him V."/>
            <person name="Kerleguer A."/>
            <person name="Cheng S."/>
        </authorList>
    </citation>
    <scope>NUCLEOTIDE SEQUENCE [LARGE SCALE GENOMIC DNA]</scope>
    <source>
        <strain evidence="2 3">E2978</strain>
    </source>
</reference>
<dbReference type="SUPFAM" id="SSF54427">
    <property type="entry name" value="NTF2-like"/>
    <property type="match status" value="1"/>
</dbReference>
<dbReference type="EMBL" id="LZIT01000242">
    <property type="protein sequence ID" value="OBG32975.1"/>
    <property type="molecule type" value="Genomic_DNA"/>
</dbReference>